<sequence length="187" mass="21544">MKLIVWNCQGLGFPWTVQVLNKLIRLHNPALVFLSETKCKKRKYEILKEKLNLFGVNIDSQGKGGGDLNEILTPDEKIGAPRPHRQIEEFRACLVDCQLIDLGFSGPKFTWCYQREALNIVRVHLDRACASWDGKRDCEELIRTLWNRETNGDAASRILQRQQSVGLIGWDKSSFGYVRTRVKKLEE</sequence>
<keyword evidence="2" id="KW-1185">Reference proteome</keyword>
<dbReference type="EMBL" id="JACGWL010000013">
    <property type="protein sequence ID" value="KAK4389704.1"/>
    <property type="molecule type" value="Genomic_DNA"/>
</dbReference>
<evidence type="ECO:0000313" key="2">
    <source>
        <dbReference type="Proteomes" id="UP001289374"/>
    </source>
</evidence>
<evidence type="ECO:0000313" key="1">
    <source>
        <dbReference type="EMBL" id="KAK4389704.1"/>
    </source>
</evidence>
<dbReference type="PANTHER" id="PTHR33710">
    <property type="entry name" value="BNAC02G09200D PROTEIN"/>
    <property type="match status" value="1"/>
</dbReference>
<dbReference type="Proteomes" id="UP001289374">
    <property type="component" value="Unassembled WGS sequence"/>
</dbReference>
<name>A0AAE2BLF6_9LAMI</name>
<proteinExistence type="predicted"/>
<accession>A0AAE2BLF6</accession>
<dbReference type="PANTHER" id="PTHR33710:SF77">
    <property type="entry name" value="DNASE I-LIKE SUPERFAMILY PROTEIN"/>
    <property type="match status" value="1"/>
</dbReference>
<reference evidence="1" key="2">
    <citation type="journal article" date="2024" name="Plant">
        <title>Genomic evolution and insights into agronomic trait innovations of Sesamum species.</title>
        <authorList>
            <person name="Miao H."/>
            <person name="Wang L."/>
            <person name="Qu L."/>
            <person name="Liu H."/>
            <person name="Sun Y."/>
            <person name="Le M."/>
            <person name="Wang Q."/>
            <person name="Wei S."/>
            <person name="Zheng Y."/>
            <person name="Lin W."/>
            <person name="Duan Y."/>
            <person name="Cao H."/>
            <person name="Xiong S."/>
            <person name="Wang X."/>
            <person name="Wei L."/>
            <person name="Li C."/>
            <person name="Ma Q."/>
            <person name="Ju M."/>
            <person name="Zhao R."/>
            <person name="Li G."/>
            <person name="Mu C."/>
            <person name="Tian Q."/>
            <person name="Mei H."/>
            <person name="Zhang T."/>
            <person name="Gao T."/>
            <person name="Zhang H."/>
        </authorList>
    </citation>
    <scope>NUCLEOTIDE SEQUENCE</scope>
    <source>
        <strain evidence="1">K16</strain>
    </source>
</reference>
<comment type="caution">
    <text evidence="1">The sequence shown here is derived from an EMBL/GenBank/DDBJ whole genome shotgun (WGS) entry which is preliminary data.</text>
</comment>
<reference evidence="1" key="1">
    <citation type="submission" date="2020-06" db="EMBL/GenBank/DDBJ databases">
        <authorList>
            <person name="Li T."/>
            <person name="Hu X."/>
            <person name="Zhang T."/>
            <person name="Song X."/>
            <person name="Zhang H."/>
            <person name="Dai N."/>
            <person name="Sheng W."/>
            <person name="Hou X."/>
            <person name="Wei L."/>
        </authorList>
    </citation>
    <scope>NUCLEOTIDE SEQUENCE</scope>
    <source>
        <strain evidence="1">K16</strain>
        <tissue evidence="1">Leaf</tissue>
    </source>
</reference>
<organism evidence="1 2">
    <name type="scientific">Sesamum angolense</name>
    <dbReference type="NCBI Taxonomy" id="2727404"/>
    <lineage>
        <taxon>Eukaryota</taxon>
        <taxon>Viridiplantae</taxon>
        <taxon>Streptophyta</taxon>
        <taxon>Embryophyta</taxon>
        <taxon>Tracheophyta</taxon>
        <taxon>Spermatophyta</taxon>
        <taxon>Magnoliopsida</taxon>
        <taxon>eudicotyledons</taxon>
        <taxon>Gunneridae</taxon>
        <taxon>Pentapetalae</taxon>
        <taxon>asterids</taxon>
        <taxon>lamiids</taxon>
        <taxon>Lamiales</taxon>
        <taxon>Pedaliaceae</taxon>
        <taxon>Sesamum</taxon>
    </lineage>
</organism>
<dbReference type="InterPro" id="IPR036691">
    <property type="entry name" value="Endo/exonu/phosph_ase_sf"/>
</dbReference>
<dbReference type="Gene3D" id="3.60.10.10">
    <property type="entry name" value="Endonuclease/exonuclease/phosphatase"/>
    <property type="match status" value="1"/>
</dbReference>
<dbReference type="AlphaFoldDB" id="A0AAE2BLF6"/>
<evidence type="ECO:0008006" key="3">
    <source>
        <dbReference type="Google" id="ProtNLM"/>
    </source>
</evidence>
<protein>
    <recommendedName>
        <fullName evidence="3">Endonuclease/exonuclease/phosphatase</fullName>
    </recommendedName>
</protein>
<gene>
    <name evidence="1" type="ORF">Sango_2307400</name>
</gene>
<dbReference type="SUPFAM" id="SSF56219">
    <property type="entry name" value="DNase I-like"/>
    <property type="match status" value="1"/>
</dbReference>